<reference evidence="3" key="1">
    <citation type="submission" date="2011-07" db="EMBL/GenBank/DDBJ databases">
        <authorList>
            <consortium name="Caenorhabditis brenneri Sequencing and Analysis Consortium"/>
            <person name="Wilson R.K."/>
        </authorList>
    </citation>
    <scope>NUCLEOTIDE SEQUENCE [LARGE SCALE GENOMIC DNA]</scope>
    <source>
        <strain evidence="3">PB2801</strain>
    </source>
</reference>
<dbReference type="EMBL" id="GL380165">
    <property type="protein sequence ID" value="EGT48843.1"/>
    <property type="molecule type" value="Genomic_DNA"/>
</dbReference>
<feature type="compositionally biased region" description="Basic residues" evidence="1">
    <location>
        <begin position="22"/>
        <end position="32"/>
    </location>
</feature>
<dbReference type="HOGENOM" id="CLU_1733090_0_0_1"/>
<feature type="compositionally biased region" description="Basic and acidic residues" evidence="1">
    <location>
        <begin position="62"/>
        <end position="73"/>
    </location>
</feature>
<feature type="compositionally biased region" description="Low complexity" evidence="1">
    <location>
        <begin position="127"/>
        <end position="137"/>
    </location>
</feature>
<protein>
    <submittedName>
        <fullName evidence="2">Uncharacterized protein</fullName>
    </submittedName>
</protein>
<dbReference type="InParanoid" id="G0PA37"/>
<evidence type="ECO:0000256" key="1">
    <source>
        <dbReference type="SAM" id="MobiDB-lite"/>
    </source>
</evidence>
<dbReference type="AlphaFoldDB" id="G0PA37"/>
<evidence type="ECO:0000313" key="3">
    <source>
        <dbReference type="Proteomes" id="UP000008068"/>
    </source>
</evidence>
<name>G0PA37_CAEBE</name>
<accession>G0PA37</accession>
<feature type="region of interest" description="Disordered" evidence="1">
    <location>
        <begin position="1"/>
        <end position="138"/>
    </location>
</feature>
<evidence type="ECO:0000313" key="2">
    <source>
        <dbReference type="EMBL" id="EGT48843.1"/>
    </source>
</evidence>
<gene>
    <name evidence="2" type="ORF">CAEBREN_00656</name>
</gene>
<feature type="compositionally biased region" description="Basic residues" evidence="1">
    <location>
        <begin position="43"/>
        <end position="52"/>
    </location>
</feature>
<feature type="compositionally biased region" description="Basic and acidic residues" evidence="1">
    <location>
        <begin position="1"/>
        <end position="21"/>
    </location>
</feature>
<sequence length="171" mass="19737">MASQHHSEGRKNREKRGDVKKIRGQTKKRNHRNPHETSQTNSKPKHKKHGNFSRKNQYGNEKSSRIYRNDRSARPVTKNTSSSSSPARSPWATPPMPRNRSPWSRSPERPDGFYSKSSEIPCESESKGNSGNQNSNSCCTHYEEEYESTYVYEKIEGWDTDTDNEETTKSQ</sequence>
<proteinExistence type="predicted"/>
<feature type="compositionally biased region" description="Low complexity" evidence="1">
    <location>
        <begin position="80"/>
        <end position="91"/>
    </location>
</feature>
<organism evidence="3">
    <name type="scientific">Caenorhabditis brenneri</name>
    <name type="common">Nematode worm</name>
    <dbReference type="NCBI Taxonomy" id="135651"/>
    <lineage>
        <taxon>Eukaryota</taxon>
        <taxon>Metazoa</taxon>
        <taxon>Ecdysozoa</taxon>
        <taxon>Nematoda</taxon>
        <taxon>Chromadorea</taxon>
        <taxon>Rhabditida</taxon>
        <taxon>Rhabditina</taxon>
        <taxon>Rhabditomorpha</taxon>
        <taxon>Rhabditoidea</taxon>
        <taxon>Rhabditidae</taxon>
        <taxon>Peloderinae</taxon>
        <taxon>Caenorhabditis</taxon>
    </lineage>
</organism>
<keyword evidence="3" id="KW-1185">Reference proteome</keyword>
<dbReference type="Proteomes" id="UP000008068">
    <property type="component" value="Unassembled WGS sequence"/>
</dbReference>